<comment type="caution">
    <text evidence="2">The sequence shown here is derived from an EMBL/GenBank/DDBJ whole genome shotgun (WGS) entry which is preliminary data.</text>
</comment>
<name>A0AAU9IKI0_9CILI</name>
<evidence type="ECO:0000256" key="1">
    <source>
        <dbReference type="SAM" id="MobiDB-lite"/>
    </source>
</evidence>
<dbReference type="AlphaFoldDB" id="A0AAU9IKI0"/>
<organism evidence="2 3">
    <name type="scientific">Blepharisma stoltei</name>
    <dbReference type="NCBI Taxonomy" id="1481888"/>
    <lineage>
        <taxon>Eukaryota</taxon>
        <taxon>Sar</taxon>
        <taxon>Alveolata</taxon>
        <taxon>Ciliophora</taxon>
        <taxon>Postciliodesmatophora</taxon>
        <taxon>Heterotrichea</taxon>
        <taxon>Heterotrichida</taxon>
        <taxon>Blepharismidae</taxon>
        <taxon>Blepharisma</taxon>
    </lineage>
</organism>
<evidence type="ECO:0000313" key="3">
    <source>
        <dbReference type="Proteomes" id="UP001162131"/>
    </source>
</evidence>
<protein>
    <submittedName>
        <fullName evidence="2">Uncharacterized protein</fullName>
    </submittedName>
</protein>
<keyword evidence="3" id="KW-1185">Reference proteome</keyword>
<gene>
    <name evidence="2" type="ORF">BSTOLATCC_MIC10052</name>
</gene>
<dbReference type="EMBL" id="CAJZBQ010000011">
    <property type="protein sequence ID" value="CAG9314256.1"/>
    <property type="molecule type" value="Genomic_DNA"/>
</dbReference>
<reference evidence="2" key="1">
    <citation type="submission" date="2021-09" db="EMBL/GenBank/DDBJ databases">
        <authorList>
            <consortium name="AG Swart"/>
            <person name="Singh M."/>
            <person name="Singh A."/>
            <person name="Seah K."/>
            <person name="Emmerich C."/>
        </authorList>
    </citation>
    <scope>NUCLEOTIDE SEQUENCE</scope>
    <source>
        <strain evidence="2">ATCC30299</strain>
    </source>
</reference>
<feature type="region of interest" description="Disordered" evidence="1">
    <location>
        <begin position="1"/>
        <end position="20"/>
    </location>
</feature>
<proteinExistence type="predicted"/>
<dbReference type="Proteomes" id="UP001162131">
    <property type="component" value="Unassembled WGS sequence"/>
</dbReference>
<accession>A0AAU9IKI0</accession>
<sequence>MLNYSKSSSPNCGALTPLKDKNLNTRPRLISLESNDAKAYNICGSSSSESPGLFKDLKSENFIRENRQRTYSFKLNRNNEAIDKLSIISYRCVHERNSVGFTPLSHSICIDEIMTSEDEPEEDAGIEFDRFPFNDDGNFESEDAAIACYKSKCNEINKTPLFNIHRENAYITEQVTDLQMRMRGIRETYMKISKFCKQ</sequence>
<feature type="compositionally biased region" description="Polar residues" evidence="1">
    <location>
        <begin position="1"/>
        <end position="11"/>
    </location>
</feature>
<evidence type="ECO:0000313" key="2">
    <source>
        <dbReference type="EMBL" id="CAG9314256.1"/>
    </source>
</evidence>